<keyword evidence="1" id="KW-0812">Transmembrane</keyword>
<reference evidence="2 3" key="1">
    <citation type="submission" date="2018-09" db="EMBL/GenBank/DDBJ databases">
        <authorList>
            <person name="Tagini F."/>
        </authorList>
    </citation>
    <scope>NUCLEOTIDE SEQUENCE [LARGE SCALE GENOMIC DNA]</scope>
    <source>
        <strain evidence="2 3">MK13</strain>
    </source>
</reference>
<keyword evidence="1" id="KW-1133">Transmembrane helix</keyword>
<feature type="transmembrane region" description="Helical" evidence="1">
    <location>
        <begin position="6"/>
        <end position="23"/>
    </location>
</feature>
<protein>
    <submittedName>
        <fullName evidence="2">Uncharacterized protein</fullName>
    </submittedName>
</protein>
<keyword evidence="1" id="KW-0472">Membrane</keyword>
<feature type="transmembrane region" description="Helical" evidence="1">
    <location>
        <begin position="35"/>
        <end position="60"/>
    </location>
</feature>
<dbReference type="AlphaFoldDB" id="A0A498QI25"/>
<accession>A0A498QI25</accession>
<dbReference type="InterPro" id="IPR033459">
    <property type="entry name" value="AveC-like"/>
</dbReference>
<evidence type="ECO:0000256" key="1">
    <source>
        <dbReference type="SAM" id="Phobius"/>
    </source>
</evidence>
<gene>
    <name evidence="2" type="ORF">LAUMK13_05581</name>
</gene>
<dbReference type="EMBL" id="UPHQ01000311">
    <property type="protein sequence ID" value="VBA46029.1"/>
    <property type="molecule type" value="Genomic_DNA"/>
</dbReference>
<feature type="transmembrane region" description="Helical" evidence="1">
    <location>
        <begin position="80"/>
        <end position="101"/>
    </location>
</feature>
<dbReference type="Pfam" id="PF17198">
    <property type="entry name" value="AveC_like"/>
    <property type="match status" value="1"/>
</dbReference>
<feature type="transmembrane region" description="Helical" evidence="1">
    <location>
        <begin position="113"/>
        <end position="137"/>
    </location>
</feature>
<organism evidence="2 3">
    <name type="scientific">Mycobacterium innocens</name>
    <dbReference type="NCBI Taxonomy" id="2341083"/>
    <lineage>
        <taxon>Bacteria</taxon>
        <taxon>Bacillati</taxon>
        <taxon>Actinomycetota</taxon>
        <taxon>Actinomycetes</taxon>
        <taxon>Mycobacteriales</taxon>
        <taxon>Mycobacteriaceae</taxon>
        <taxon>Mycobacterium</taxon>
    </lineage>
</organism>
<name>A0A498QI25_9MYCO</name>
<sequence length="287" mass="31422">METGRLINFVFLAVALASVIWLYRGDRAAGHIRAVTWMFIGATSMSWMEAVWDWALYFRFNPKQDWLMPEWVPVLGMAGGWPYLMPCIYGPWFVLCTYFFAKKMVERNISTPKIVGVAVAAGALSELVLELPFLFIGNYAYTRSVPGLALFVGTQQQYPLLVAVFMAPVMAFFTIIMVRGLRLSTVPSAPVTALASASVGGGASAPEFAPARSDQASPATFWSRLGNLRALGGQDDRLAPNLIAAIVSCHIIFVLPMIPAVIIRFAGWATQVGLANPFGVTAYPFPW</sequence>
<keyword evidence="3" id="KW-1185">Reference proteome</keyword>
<dbReference type="Proteomes" id="UP000267289">
    <property type="component" value="Unassembled WGS sequence"/>
</dbReference>
<evidence type="ECO:0000313" key="2">
    <source>
        <dbReference type="EMBL" id="VBA46029.1"/>
    </source>
</evidence>
<proteinExistence type="predicted"/>
<evidence type="ECO:0000313" key="3">
    <source>
        <dbReference type="Proteomes" id="UP000267289"/>
    </source>
</evidence>
<feature type="transmembrane region" description="Helical" evidence="1">
    <location>
        <begin position="157"/>
        <end position="178"/>
    </location>
</feature>
<feature type="transmembrane region" description="Helical" evidence="1">
    <location>
        <begin position="242"/>
        <end position="266"/>
    </location>
</feature>